<evidence type="ECO:0000256" key="1">
    <source>
        <dbReference type="ARBA" id="ARBA00010641"/>
    </source>
</evidence>
<gene>
    <name evidence="8" type="ORF">GCM10009767_12690</name>
</gene>
<evidence type="ECO:0000256" key="4">
    <source>
        <dbReference type="ARBA" id="ARBA00023125"/>
    </source>
</evidence>
<evidence type="ECO:0000256" key="5">
    <source>
        <dbReference type="ARBA" id="ARBA00023163"/>
    </source>
</evidence>
<dbReference type="InterPro" id="IPR013249">
    <property type="entry name" value="RNA_pol_sigma70_r4_t2"/>
</dbReference>
<accession>A0ABN2KFH2</accession>
<evidence type="ECO:0000259" key="6">
    <source>
        <dbReference type="Pfam" id="PF04542"/>
    </source>
</evidence>
<keyword evidence="9" id="KW-1185">Reference proteome</keyword>
<keyword evidence="4" id="KW-0238">DNA-binding</keyword>
<dbReference type="Gene3D" id="1.10.1740.10">
    <property type="match status" value="1"/>
</dbReference>
<protein>
    <submittedName>
        <fullName evidence="8">Uncharacterized protein</fullName>
    </submittedName>
</protein>
<keyword evidence="5" id="KW-0804">Transcription</keyword>
<dbReference type="SUPFAM" id="SSF88946">
    <property type="entry name" value="Sigma2 domain of RNA polymerase sigma factors"/>
    <property type="match status" value="1"/>
</dbReference>
<dbReference type="InterPro" id="IPR007627">
    <property type="entry name" value="RNA_pol_sigma70_r2"/>
</dbReference>
<evidence type="ECO:0000259" key="7">
    <source>
        <dbReference type="Pfam" id="PF08281"/>
    </source>
</evidence>
<dbReference type="InterPro" id="IPR039425">
    <property type="entry name" value="RNA_pol_sigma-70-like"/>
</dbReference>
<comment type="caution">
    <text evidence="8">The sequence shown here is derived from an EMBL/GenBank/DDBJ whole genome shotgun (WGS) entry which is preliminary data.</text>
</comment>
<dbReference type="PANTHER" id="PTHR43133:SF8">
    <property type="entry name" value="RNA POLYMERASE SIGMA FACTOR HI_1459-RELATED"/>
    <property type="match status" value="1"/>
</dbReference>
<evidence type="ECO:0000256" key="3">
    <source>
        <dbReference type="ARBA" id="ARBA00023082"/>
    </source>
</evidence>
<evidence type="ECO:0000313" key="8">
    <source>
        <dbReference type="EMBL" id="GAA1754841.1"/>
    </source>
</evidence>
<dbReference type="SUPFAM" id="SSF88659">
    <property type="entry name" value="Sigma3 and sigma4 domains of RNA polymerase sigma factors"/>
    <property type="match status" value="1"/>
</dbReference>
<evidence type="ECO:0000256" key="2">
    <source>
        <dbReference type="ARBA" id="ARBA00023015"/>
    </source>
</evidence>
<dbReference type="Pfam" id="PF08281">
    <property type="entry name" value="Sigma70_r4_2"/>
    <property type="match status" value="1"/>
</dbReference>
<organism evidence="8 9">
    <name type="scientific">Kocuria aegyptia</name>
    <dbReference type="NCBI Taxonomy" id="330943"/>
    <lineage>
        <taxon>Bacteria</taxon>
        <taxon>Bacillati</taxon>
        <taxon>Actinomycetota</taxon>
        <taxon>Actinomycetes</taxon>
        <taxon>Micrococcales</taxon>
        <taxon>Micrococcaceae</taxon>
        <taxon>Kocuria</taxon>
    </lineage>
</organism>
<sequence length="211" mass="22655">MSPRRSHVPPGAYVYGVMETKEPFETLVSRHGPVVWRVCRAVLSTSADAEDAWSETFLAALRAYPELPATANVQAWLVTIAHRKAIDVVRARSRAAVPVASLPEPPAHRDVPHEHDSPLWRAVAALPPKQRHAVAYRYLGGLPYRQIAGLLGGTPEAARRAAADGVATLRRTLTTTDTTTVTTSTSATISTTISTTTSGVLAETDRTGADQ</sequence>
<dbReference type="InterPro" id="IPR014284">
    <property type="entry name" value="RNA_pol_sigma-70_dom"/>
</dbReference>
<reference evidence="8 9" key="1">
    <citation type="journal article" date="2019" name="Int. J. Syst. Evol. Microbiol.">
        <title>The Global Catalogue of Microorganisms (GCM) 10K type strain sequencing project: providing services to taxonomists for standard genome sequencing and annotation.</title>
        <authorList>
            <consortium name="The Broad Institute Genomics Platform"/>
            <consortium name="The Broad Institute Genome Sequencing Center for Infectious Disease"/>
            <person name="Wu L."/>
            <person name="Ma J."/>
        </authorList>
    </citation>
    <scope>NUCLEOTIDE SEQUENCE [LARGE SCALE GENOMIC DNA]</scope>
    <source>
        <strain evidence="8 9">JCM 14735</strain>
    </source>
</reference>
<feature type="domain" description="RNA polymerase sigma-70 region 2" evidence="6">
    <location>
        <begin position="27"/>
        <end position="94"/>
    </location>
</feature>
<dbReference type="PANTHER" id="PTHR43133">
    <property type="entry name" value="RNA POLYMERASE ECF-TYPE SIGMA FACTO"/>
    <property type="match status" value="1"/>
</dbReference>
<proteinExistence type="inferred from homology"/>
<dbReference type="InterPro" id="IPR013325">
    <property type="entry name" value="RNA_pol_sigma_r2"/>
</dbReference>
<comment type="similarity">
    <text evidence="1">Belongs to the sigma-70 factor family. ECF subfamily.</text>
</comment>
<dbReference type="Pfam" id="PF04542">
    <property type="entry name" value="Sigma70_r2"/>
    <property type="match status" value="1"/>
</dbReference>
<keyword evidence="3" id="KW-0731">Sigma factor</keyword>
<keyword evidence="2" id="KW-0805">Transcription regulation</keyword>
<name>A0ABN2KFH2_9MICC</name>
<evidence type="ECO:0000313" key="9">
    <source>
        <dbReference type="Proteomes" id="UP001501204"/>
    </source>
</evidence>
<feature type="domain" description="RNA polymerase sigma factor 70 region 4 type 2" evidence="7">
    <location>
        <begin position="119"/>
        <end position="165"/>
    </location>
</feature>
<dbReference type="NCBIfam" id="TIGR02937">
    <property type="entry name" value="sigma70-ECF"/>
    <property type="match status" value="1"/>
</dbReference>
<dbReference type="EMBL" id="BAAAOA010000014">
    <property type="protein sequence ID" value="GAA1754841.1"/>
    <property type="molecule type" value="Genomic_DNA"/>
</dbReference>
<dbReference type="Proteomes" id="UP001501204">
    <property type="component" value="Unassembled WGS sequence"/>
</dbReference>
<dbReference type="InterPro" id="IPR036388">
    <property type="entry name" value="WH-like_DNA-bd_sf"/>
</dbReference>
<dbReference type="InterPro" id="IPR013324">
    <property type="entry name" value="RNA_pol_sigma_r3/r4-like"/>
</dbReference>
<dbReference type="Gene3D" id="1.10.10.10">
    <property type="entry name" value="Winged helix-like DNA-binding domain superfamily/Winged helix DNA-binding domain"/>
    <property type="match status" value="1"/>
</dbReference>